<evidence type="ECO:0000256" key="4">
    <source>
        <dbReference type="ARBA" id="ARBA00022741"/>
    </source>
</evidence>
<dbReference type="InterPro" id="IPR036615">
    <property type="entry name" value="Mur_ligase_C_dom_sf"/>
</dbReference>
<dbReference type="InterPro" id="IPR013221">
    <property type="entry name" value="Mur_ligase_cen"/>
</dbReference>
<dbReference type="SUPFAM" id="SSF53623">
    <property type="entry name" value="MurD-like peptide ligases, catalytic domain"/>
    <property type="match status" value="1"/>
</dbReference>
<comment type="similarity">
    <text evidence="1">Belongs to the folylpolyglutamate synthase family.</text>
</comment>
<dbReference type="GO" id="GO:0046872">
    <property type="term" value="F:metal ion binding"/>
    <property type="evidence" value="ECO:0007669"/>
    <property type="project" value="UniProtKB-KW"/>
</dbReference>
<evidence type="ECO:0000256" key="2">
    <source>
        <dbReference type="ARBA" id="ARBA00022598"/>
    </source>
</evidence>
<dbReference type="Gene3D" id="3.90.190.20">
    <property type="entry name" value="Mur ligase, C-terminal domain"/>
    <property type="match status" value="1"/>
</dbReference>
<evidence type="ECO:0000313" key="9">
    <source>
        <dbReference type="Proteomes" id="UP000726737"/>
    </source>
</evidence>
<keyword evidence="2" id="KW-0436">Ligase</keyword>
<reference evidence="8" key="1">
    <citation type="journal article" date="2020" name="Fungal Divers.">
        <title>Resolving the Mortierellaceae phylogeny through synthesis of multi-gene phylogenetics and phylogenomics.</title>
        <authorList>
            <person name="Vandepol N."/>
            <person name="Liber J."/>
            <person name="Desiro A."/>
            <person name="Na H."/>
            <person name="Kennedy M."/>
            <person name="Barry K."/>
            <person name="Grigoriev I.V."/>
            <person name="Miller A.N."/>
            <person name="O'Donnell K."/>
            <person name="Stajich J.E."/>
            <person name="Bonito G."/>
        </authorList>
    </citation>
    <scope>NUCLEOTIDE SEQUENCE</scope>
    <source>
        <strain evidence="8">KOD948</strain>
    </source>
</reference>
<keyword evidence="4" id="KW-0547">Nucleotide-binding</keyword>
<dbReference type="Gene3D" id="3.40.1190.10">
    <property type="entry name" value="Mur-like, catalytic domain"/>
    <property type="match status" value="1"/>
</dbReference>
<dbReference type="Proteomes" id="UP000726737">
    <property type="component" value="Unassembled WGS sequence"/>
</dbReference>
<evidence type="ECO:0000256" key="5">
    <source>
        <dbReference type="ARBA" id="ARBA00022840"/>
    </source>
</evidence>
<proteinExistence type="inferred from homology"/>
<evidence type="ECO:0000256" key="3">
    <source>
        <dbReference type="ARBA" id="ARBA00022723"/>
    </source>
</evidence>
<comment type="caution">
    <text evidence="8">The sequence shown here is derived from an EMBL/GenBank/DDBJ whole genome shotgun (WGS) entry which is preliminary data.</text>
</comment>
<organism evidence="8 9">
    <name type="scientific">Mortierella polycephala</name>
    <dbReference type="NCBI Taxonomy" id="41804"/>
    <lineage>
        <taxon>Eukaryota</taxon>
        <taxon>Fungi</taxon>
        <taxon>Fungi incertae sedis</taxon>
        <taxon>Mucoromycota</taxon>
        <taxon>Mortierellomycotina</taxon>
        <taxon>Mortierellomycetes</taxon>
        <taxon>Mortierellales</taxon>
        <taxon>Mortierellaceae</taxon>
        <taxon>Mortierella</taxon>
    </lineage>
</organism>
<keyword evidence="6" id="KW-0460">Magnesium</keyword>
<dbReference type="GO" id="GO:0004326">
    <property type="term" value="F:tetrahydrofolylpolyglutamate synthase activity"/>
    <property type="evidence" value="ECO:0007669"/>
    <property type="project" value="InterPro"/>
</dbReference>
<dbReference type="AlphaFoldDB" id="A0A9P6PZV7"/>
<dbReference type="PANTHER" id="PTHR11136">
    <property type="entry name" value="FOLYLPOLYGLUTAMATE SYNTHASE-RELATED"/>
    <property type="match status" value="1"/>
</dbReference>
<dbReference type="Pfam" id="PF08245">
    <property type="entry name" value="Mur_ligase_M"/>
    <property type="match status" value="1"/>
</dbReference>
<keyword evidence="3" id="KW-0479">Metal-binding</keyword>
<name>A0A9P6PZV7_9FUNG</name>
<evidence type="ECO:0000256" key="1">
    <source>
        <dbReference type="ARBA" id="ARBA00008276"/>
    </source>
</evidence>
<dbReference type="PROSITE" id="PS01011">
    <property type="entry name" value="FOLYLPOLYGLU_SYNT_1"/>
    <property type="match status" value="1"/>
</dbReference>
<keyword evidence="9" id="KW-1185">Reference proteome</keyword>
<keyword evidence="5" id="KW-0067">ATP-binding</keyword>
<protein>
    <recommendedName>
        <fullName evidence="7">Mur ligase central domain-containing protein</fullName>
    </recommendedName>
</protein>
<dbReference type="OrthoDB" id="5212574at2759"/>
<dbReference type="GO" id="GO:0005524">
    <property type="term" value="F:ATP binding"/>
    <property type="evidence" value="ECO:0007669"/>
    <property type="project" value="UniProtKB-KW"/>
</dbReference>
<dbReference type="PROSITE" id="PS01012">
    <property type="entry name" value="FOLYLPOLYGLU_SYNT_2"/>
    <property type="match status" value="1"/>
</dbReference>
<dbReference type="GO" id="GO:0008841">
    <property type="term" value="F:dihydrofolate synthase activity"/>
    <property type="evidence" value="ECO:0007669"/>
    <property type="project" value="TreeGrafter"/>
</dbReference>
<dbReference type="InterPro" id="IPR018109">
    <property type="entry name" value="Folylpolyglutamate_synth_CS"/>
</dbReference>
<evidence type="ECO:0000259" key="7">
    <source>
        <dbReference type="Pfam" id="PF08245"/>
    </source>
</evidence>
<dbReference type="PANTHER" id="PTHR11136:SF0">
    <property type="entry name" value="DIHYDROFOLATE SYNTHETASE-RELATED"/>
    <property type="match status" value="1"/>
</dbReference>
<evidence type="ECO:0000256" key="6">
    <source>
        <dbReference type="ARBA" id="ARBA00022842"/>
    </source>
</evidence>
<accession>A0A9P6PZV7</accession>
<dbReference type="InterPro" id="IPR001645">
    <property type="entry name" value="Folylpolyglutamate_synth"/>
</dbReference>
<dbReference type="GO" id="GO:0005739">
    <property type="term" value="C:mitochondrion"/>
    <property type="evidence" value="ECO:0007669"/>
    <property type="project" value="TreeGrafter"/>
</dbReference>
<dbReference type="EMBL" id="JAAAJA010000349">
    <property type="protein sequence ID" value="KAG0255428.1"/>
    <property type="molecule type" value="Genomic_DNA"/>
</dbReference>
<evidence type="ECO:0000313" key="8">
    <source>
        <dbReference type="EMBL" id="KAG0255428.1"/>
    </source>
</evidence>
<dbReference type="InterPro" id="IPR036565">
    <property type="entry name" value="Mur-like_cat_sf"/>
</dbReference>
<feature type="domain" description="Mur ligase central" evidence="7">
    <location>
        <begin position="132"/>
        <end position="283"/>
    </location>
</feature>
<dbReference type="NCBIfam" id="TIGR01499">
    <property type="entry name" value="folC"/>
    <property type="match status" value="1"/>
</dbReference>
<gene>
    <name evidence="8" type="ORF">BG011_005119</name>
</gene>
<sequence length="499" mass="54346">MDLGLERVTQLLEALAPINQPAPHLAFPIIHVAGTNGKGSICAYLSSILSASGFRVGRYNSPHLITPRDTIQVNNQPVSEEDYQYATELVKQKDALLNLKATSFELLTATAFYWFAYGRSQQQGLEQGQSSQAANKVDIAVIEVGVGGRLDATNVIPRPKVCVIASIGMDHAGLLGNTIQEVAFEKAGIIKPLVPVVIAPQSEAEQVYRVVEEKAANMGLAANQVHKVKAAHWISTPSIPSESTSTTSSPSTGHWASLDNGFEFWIPLLGDFQLENAATAIAAIDVLRETGNEDGTDDADPQWKTRITDETIRKGIKDTVWPGRLQWLEAKDAPSEIQGRMLIDGAHNPAAAMALRSFVDGATAASTSTAMAPLTSSPRKTHWIMGFTKGKDIEEMFDILFVGPHSSQDTFSAVEFSPPEGMPWVSPILSREVCERLTRQQERVYGREEDRLSSVYDFGLDLGAALESVGKQRQDGDVVVLCGSLYLVADLFRMKICRH</sequence>
<dbReference type="SUPFAM" id="SSF53244">
    <property type="entry name" value="MurD-like peptide ligases, peptide-binding domain"/>
    <property type="match status" value="1"/>
</dbReference>
<dbReference type="GO" id="GO:0005829">
    <property type="term" value="C:cytosol"/>
    <property type="evidence" value="ECO:0007669"/>
    <property type="project" value="TreeGrafter"/>
</dbReference>